<organism evidence="1 2">
    <name type="scientific">Monoraphidium neglectum</name>
    <dbReference type="NCBI Taxonomy" id="145388"/>
    <lineage>
        <taxon>Eukaryota</taxon>
        <taxon>Viridiplantae</taxon>
        <taxon>Chlorophyta</taxon>
        <taxon>core chlorophytes</taxon>
        <taxon>Chlorophyceae</taxon>
        <taxon>CS clade</taxon>
        <taxon>Sphaeropleales</taxon>
        <taxon>Selenastraceae</taxon>
        <taxon>Monoraphidium</taxon>
    </lineage>
</organism>
<dbReference type="AlphaFoldDB" id="A0A0D2MDY4"/>
<keyword evidence="2" id="KW-1185">Reference proteome</keyword>
<dbReference type="KEGG" id="mng:MNEG_8996"/>
<dbReference type="GeneID" id="25741871"/>
<proteinExistence type="predicted"/>
<accession>A0A0D2MDY4</accession>
<reference evidence="1 2" key="1">
    <citation type="journal article" date="2013" name="BMC Genomics">
        <title>Reconstruction of the lipid metabolism for the microalga Monoraphidium neglectum from its genome sequence reveals characteristics suitable for biofuel production.</title>
        <authorList>
            <person name="Bogen C."/>
            <person name="Al-Dilaimi A."/>
            <person name="Albersmeier A."/>
            <person name="Wichmann J."/>
            <person name="Grundmann M."/>
            <person name="Rupp O."/>
            <person name="Lauersen K.J."/>
            <person name="Blifernez-Klassen O."/>
            <person name="Kalinowski J."/>
            <person name="Goesmann A."/>
            <person name="Mussgnug J.H."/>
            <person name="Kruse O."/>
        </authorList>
    </citation>
    <scope>NUCLEOTIDE SEQUENCE [LARGE SCALE GENOMIC DNA]</scope>
    <source>
        <strain evidence="1 2">SAG 48.87</strain>
    </source>
</reference>
<sequence>MPIVLFEIKDGSYVIYPMKPGETIGSDLSSTATFSGINPGSFSAMRAACDRDAQCIGLTIDPPSRWRPFAGRTWEGAVGKVRLVGTAINSWIRVPDGVEVSPFSMGMSWWASPP</sequence>
<evidence type="ECO:0000313" key="2">
    <source>
        <dbReference type="Proteomes" id="UP000054498"/>
    </source>
</evidence>
<evidence type="ECO:0000313" key="1">
    <source>
        <dbReference type="EMBL" id="KIY98966.1"/>
    </source>
</evidence>
<protein>
    <submittedName>
        <fullName evidence="1">Uncharacterized protein</fullName>
    </submittedName>
</protein>
<name>A0A0D2MDY4_9CHLO</name>
<dbReference type="EMBL" id="KK102001">
    <property type="protein sequence ID" value="KIY98966.1"/>
    <property type="molecule type" value="Genomic_DNA"/>
</dbReference>
<dbReference type="Proteomes" id="UP000054498">
    <property type="component" value="Unassembled WGS sequence"/>
</dbReference>
<dbReference type="RefSeq" id="XP_013897986.1">
    <property type="nucleotide sequence ID" value="XM_014042532.1"/>
</dbReference>
<gene>
    <name evidence="1" type="ORF">MNEG_8996</name>
</gene>